<keyword evidence="9 11" id="KW-0460">Magnesium</keyword>
<dbReference type="GO" id="GO:0009229">
    <property type="term" value="P:thiamine diphosphate biosynthetic process"/>
    <property type="evidence" value="ECO:0007669"/>
    <property type="project" value="UniProtKB-UniRule"/>
</dbReference>
<feature type="binding site" evidence="11">
    <location>
        <position position="164"/>
    </location>
    <ligand>
        <name>ATP</name>
        <dbReference type="ChEBI" id="CHEBI:30616"/>
    </ligand>
</feature>
<keyword evidence="7 11" id="KW-0418">Kinase</keyword>
<dbReference type="EC" id="2.7.1.50" evidence="11"/>
<comment type="cofactor">
    <cofactor evidence="2 11">
        <name>Mg(2+)</name>
        <dbReference type="ChEBI" id="CHEBI:18420"/>
    </cofactor>
</comment>
<dbReference type="PRINTS" id="PR01099">
    <property type="entry name" value="HYETHTZKNASE"/>
</dbReference>
<reference evidence="12 13" key="1">
    <citation type="submission" date="2020-08" db="EMBL/GenBank/DDBJ databases">
        <title>Genome sequence of Tessaracoccus defluvii JCM 17540T.</title>
        <authorList>
            <person name="Hyun D.-W."/>
            <person name="Bae J.-W."/>
        </authorList>
    </citation>
    <scope>NUCLEOTIDE SEQUENCE [LARGE SCALE GENOMIC DNA]</scope>
    <source>
        <strain evidence="12 13">JCM 17540</strain>
    </source>
</reference>
<keyword evidence="4 11" id="KW-0808">Transferase</keyword>
<dbReference type="InterPro" id="IPR029056">
    <property type="entry name" value="Ribokinase-like"/>
</dbReference>
<dbReference type="SUPFAM" id="SSF53613">
    <property type="entry name" value="Ribokinase-like"/>
    <property type="match status" value="1"/>
</dbReference>
<sequence>MSTVSAVLSEVRAANPLVHCMTNTVVPEITANVLLAVGAAPAMIDLPEEAAIFAGIASALLINVGNGSAEQHAGMRLAAPAAVAAGHPWVLDPVAVGGLPVRTALARDLLADRPTAIRGNASEILGLAGASAGGRGVDATDDAESALDTARELADTTGAIVAVSGPVDVIVSPDGRVTRVTGGSPLMPLVIGTGCSLGAVVAACLGAARPAGLDEHDAVVAAHALFAAAGSLAATQTAGPGSFRTAWLDALHTLTPESTLVAVDIAEA</sequence>
<dbReference type="CDD" id="cd01170">
    <property type="entry name" value="THZ_kinase"/>
    <property type="match status" value="1"/>
</dbReference>
<dbReference type="Proteomes" id="UP000516117">
    <property type="component" value="Chromosome"/>
</dbReference>
<dbReference type="KEGG" id="tdf:H9L22_12040"/>
<dbReference type="Gene3D" id="3.40.1190.20">
    <property type="match status" value="1"/>
</dbReference>
<evidence type="ECO:0000256" key="2">
    <source>
        <dbReference type="ARBA" id="ARBA00001946"/>
    </source>
</evidence>
<feature type="binding site" evidence="11">
    <location>
        <position position="118"/>
    </location>
    <ligand>
        <name>ATP</name>
        <dbReference type="ChEBI" id="CHEBI:30616"/>
    </ligand>
</feature>
<comment type="function">
    <text evidence="11">Catalyzes the phosphorylation of the hydroxyl group of 4-methyl-5-beta-hydroxyethylthiazole (THZ).</text>
</comment>
<feature type="binding site" evidence="11">
    <location>
        <position position="192"/>
    </location>
    <ligand>
        <name>substrate</name>
    </ligand>
</feature>
<keyword evidence="13" id="KW-1185">Reference proteome</keyword>
<evidence type="ECO:0000256" key="8">
    <source>
        <dbReference type="ARBA" id="ARBA00022840"/>
    </source>
</evidence>
<dbReference type="GO" id="GO:0004417">
    <property type="term" value="F:hydroxyethylthiazole kinase activity"/>
    <property type="evidence" value="ECO:0007669"/>
    <property type="project" value="UniProtKB-UniRule"/>
</dbReference>
<dbReference type="InterPro" id="IPR000417">
    <property type="entry name" value="Hyethyz_kinase"/>
</dbReference>
<dbReference type="HAMAP" id="MF_00228">
    <property type="entry name" value="Thz_kinase"/>
    <property type="match status" value="1"/>
</dbReference>
<comment type="catalytic activity">
    <reaction evidence="1 11">
        <text>5-(2-hydroxyethyl)-4-methylthiazole + ATP = 4-methyl-5-(2-phosphooxyethyl)-thiazole + ADP + H(+)</text>
        <dbReference type="Rhea" id="RHEA:24212"/>
        <dbReference type="ChEBI" id="CHEBI:15378"/>
        <dbReference type="ChEBI" id="CHEBI:17957"/>
        <dbReference type="ChEBI" id="CHEBI:30616"/>
        <dbReference type="ChEBI" id="CHEBI:58296"/>
        <dbReference type="ChEBI" id="CHEBI:456216"/>
        <dbReference type="EC" id="2.7.1.50"/>
    </reaction>
</comment>
<dbReference type="PIRSF" id="PIRSF000513">
    <property type="entry name" value="Thz_kinase"/>
    <property type="match status" value="1"/>
</dbReference>
<organism evidence="12 13">
    <name type="scientific">Tessaracoccus defluvii</name>
    <dbReference type="NCBI Taxonomy" id="1285901"/>
    <lineage>
        <taxon>Bacteria</taxon>
        <taxon>Bacillati</taxon>
        <taxon>Actinomycetota</taxon>
        <taxon>Actinomycetes</taxon>
        <taxon>Propionibacteriales</taxon>
        <taxon>Propionibacteriaceae</taxon>
        <taxon>Tessaracoccus</taxon>
    </lineage>
</organism>
<dbReference type="GO" id="GO:0000287">
    <property type="term" value="F:magnesium ion binding"/>
    <property type="evidence" value="ECO:0007669"/>
    <property type="project" value="UniProtKB-UniRule"/>
</dbReference>
<dbReference type="GO" id="GO:0009228">
    <property type="term" value="P:thiamine biosynthetic process"/>
    <property type="evidence" value="ECO:0007669"/>
    <property type="project" value="UniProtKB-KW"/>
</dbReference>
<dbReference type="EMBL" id="CP060789">
    <property type="protein sequence ID" value="QNP55001.1"/>
    <property type="molecule type" value="Genomic_DNA"/>
</dbReference>
<dbReference type="AlphaFoldDB" id="A0A7H0H385"/>
<dbReference type="GO" id="GO:0005524">
    <property type="term" value="F:ATP binding"/>
    <property type="evidence" value="ECO:0007669"/>
    <property type="project" value="UniProtKB-UniRule"/>
</dbReference>
<evidence type="ECO:0000256" key="7">
    <source>
        <dbReference type="ARBA" id="ARBA00022777"/>
    </source>
</evidence>
<keyword evidence="10 11" id="KW-0784">Thiamine biosynthesis</keyword>
<evidence type="ECO:0000256" key="4">
    <source>
        <dbReference type="ARBA" id="ARBA00022679"/>
    </source>
</evidence>
<keyword evidence="5 11" id="KW-0479">Metal-binding</keyword>
<proteinExistence type="inferred from homology"/>
<protein>
    <recommendedName>
        <fullName evidence="11">Hydroxyethylthiazole kinase</fullName>
        <ecNumber evidence="11">2.7.1.50</ecNumber>
    </recommendedName>
    <alternativeName>
        <fullName evidence="11">4-methyl-5-beta-hydroxyethylthiazole kinase</fullName>
        <shortName evidence="11">TH kinase</shortName>
        <shortName evidence="11">Thz kinase</shortName>
    </alternativeName>
</protein>
<keyword evidence="6 11" id="KW-0547">Nucleotide-binding</keyword>
<dbReference type="Pfam" id="PF02110">
    <property type="entry name" value="HK"/>
    <property type="match status" value="1"/>
</dbReference>
<dbReference type="UniPathway" id="UPA00060">
    <property type="reaction ID" value="UER00139"/>
</dbReference>
<dbReference type="RefSeq" id="WP_187720137.1">
    <property type="nucleotide sequence ID" value="NZ_BAABBL010000004.1"/>
</dbReference>
<evidence type="ECO:0000256" key="3">
    <source>
        <dbReference type="ARBA" id="ARBA00004868"/>
    </source>
</evidence>
<comment type="similarity">
    <text evidence="11">Belongs to the Thz kinase family.</text>
</comment>
<dbReference type="NCBIfam" id="NF006830">
    <property type="entry name" value="PRK09355.1"/>
    <property type="match status" value="1"/>
</dbReference>
<evidence type="ECO:0000313" key="13">
    <source>
        <dbReference type="Proteomes" id="UP000516117"/>
    </source>
</evidence>
<feature type="binding site" evidence="11">
    <location>
        <position position="43"/>
    </location>
    <ligand>
        <name>substrate</name>
    </ligand>
</feature>
<evidence type="ECO:0000256" key="6">
    <source>
        <dbReference type="ARBA" id="ARBA00022741"/>
    </source>
</evidence>
<gene>
    <name evidence="11 12" type="primary">thiM</name>
    <name evidence="12" type="ORF">H9L22_12040</name>
</gene>
<evidence type="ECO:0000313" key="12">
    <source>
        <dbReference type="EMBL" id="QNP55001.1"/>
    </source>
</evidence>
<comment type="pathway">
    <text evidence="3 11">Cofactor biosynthesis; thiamine diphosphate biosynthesis; 4-methyl-5-(2-phosphoethyl)-thiazole from 5-(2-hydroxyethyl)-4-methylthiazole: step 1/1.</text>
</comment>
<evidence type="ECO:0000256" key="1">
    <source>
        <dbReference type="ARBA" id="ARBA00001771"/>
    </source>
</evidence>
<name>A0A7H0H385_9ACTN</name>
<evidence type="ECO:0000256" key="11">
    <source>
        <dbReference type="HAMAP-Rule" id="MF_00228"/>
    </source>
</evidence>
<accession>A0A7H0H385</accession>
<evidence type="ECO:0000256" key="9">
    <source>
        <dbReference type="ARBA" id="ARBA00022842"/>
    </source>
</evidence>
<evidence type="ECO:0000256" key="10">
    <source>
        <dbReference type="ARBA" id="ARBA00022977"/>
    </source>
</evidence>
<keyword evidence="8 11" id="KW-0067">ATP-binding</keyword>
<evidence type="ECO:0000256" key="5">
    <source>
        <dbReference type="ARBA" id="ARBA00022723"/>
    </source>
</evidence>